<evidence type="ECO:0000313" key="11">
    <source>
        <dbReference type="EMBL" id="CAB4217946.1"/>
    </source>
</evidence>
<dbReference type="EMBL" id="LR796443">
    <property type="protein sequence ID" value="CAB4145265.1"/>
    <property type="molecule type" value="Genomic_DNA"/>
</dbReference>
<organism evidence="3">
    <name type="scientific">uncultured Caudovirales phage</name>
    <dbReference type="NCBI Taxonomy" id="2100421"/>
    <lineage>
        <taxon>Viruses</taxon>
        <taxon>Duplodnaviria</taxon>
        <taxon>Heunggongvirae</taxon>
        <taxon>Uroviricota</taxon>
        <taxon>Caudoviricetes</taxon>
        <taxon>Peduoviridae</taxon>
        <taxon>Maltschvirus</taxon>
        <taxon>Maltschvirus maltsch</taxon>
    </lineage>
</organism>
<feature type="region of interest" description="Disordered" evidence="1">
    <location>
        <begin position="265"/>
        <end position="344"/>
    </location>
</feature>
<evidence type="ECO:0000313" key="6">
    <source>
        <dbReference type="EMBL" id="CAB4171806.1"/>
    </source>
</evidence>
<dbReference type="EMBL" id="LR797395">
    <property type="protein sequence ID" value="CAB4213185.1"/>
    <property type="molecule type" value="Genomic_DNA"/>
</dbReference>
<dbReference type="EMBL" id="LR796878">
    <property type="protein sequence ID" value="CAB4171806.1"/>
    <property type="molecule type" value="Genomic_DNA"/>
</dbReference>
<evidence type="ECO:0000313" key="4">
    <source>
        <dbReference type="EMBL" id="CAB4160292.1"/>
    </source>
</evidence>
<feature type="compositionally biased region" description="Low complexity" evidence="1">
    <location>
        <begin position="427"/>
        <end position="438"/>
    </location>
</feature>
<evidence type="ECO:0000313" key="5">
    <source>
        <dbReference type="EMBL" id="CAB4164708.1"/>
    </source>
</evidence>
<sequence length="955" mass="105176">MVVSTTPEGSTFKPMTESAKEVAKFLREEYAKTPITKPELVQTMDSSKIIEGPSPSGSATEKKVASLALLKPEIVETKNLPVLSISEVLLSEFSNEEFRNVLSFKASSFISDQTQSSFNFEIKGVRAIWDPSLSIPGTNRRGGFRCPVGTRYGGQITDRFGRSCGWGVARRIANQIADIGERLEQRDDDKRKRRLDRRNARMVRRLGGIPETGRVEGGLRGIADRLEGGAKPKPRRARGGGREFAAEVWNASNVGRVVNAVRGDRNQEDALPEAGAPSARRPQNRRRDVIPETAPTPTPKPAPKPRPARRPAPGGQRRPQPRPRVVPQTANVDVLTAREASDAGETEDFKPYVLRKYDEYAKRVREIRAGGGNAGMLTRREWYEINKSNLRDAWKDAHGRSAPLDFEPPTPQARRPRNNRGRRKKATTAGAGRSATRKPTADDVPETAPARPVRPARPARRPRRSPDGRGFVTPGNAGEPAPAPQAPAKRELNNLEKLKLNSNWTLNTDKTMWTRNGYTLTPEFDNDGKLTKLTLREPEGASYEQGYGGRHTVSDYNNFAEFIYVAAGGPSGDGRLLRYSNNDTSPPEPPTPPTPPRAPRVRNAPKNNVVSLDEDAAKRVNDRNVAGIKKSKASRFNKNHGHIEIDGILVPKAVKKGNANISTQAKANQFVKNGGDLDDVPDAFLKEAILANGNYPNEPAGQISKRFKLLADPGNGINNRASRSKKNKTYVVEDAVSGKKYILKSPSFVENEFIGEQYAAVLGQAFGRPMSRVRIAGDMVSIRGHRNTTRNAAILVEHYGDVVDGDIKAGRNRPNQIDPVAQGMVRVLDRVMGNPDRHAGNYLWVGNEQIPIDHGIFNNGVGRIRELSKTDAKRMLAVDQFNRQDAPALAQIQDSISKLTVQQIDLIVENMKEAWGSLDAATPADKIKIDASIQAIRVNLKNLKEAADEIRLARP</sequence>
<feature type="compositionally biased region" description="Low complexity" evidence="1">
    <location>
        <begin position="311"/>
        <end position="327"/>
    </location>
</feature>
<dbReference type="EMBL" id="LR796762">
    <property type="protein sequence ID" value="CAB4164708.1"/>
    <property type="molecule type" value="Genomic_DNA"/>
</dbReference>
<gene>
    <name evidence="7" type="ORF">UFOVP1002_89</name>
    <name evidence="8" type="ORF">UFOVP1217_106</name>
    <name evidence="9" type="ORF">UFOVP1343_90</name>
    <name evidence="10" type="ORF">UFOVP1438_139</name>
    <name evidence="13" type="ORF">UFOVP1541_46</name>
    <name evidence="11" type="ORF">UFOVP1592_135</name>
    <name evidence="2" type="ORF">UFOVP465_184</name>
    <name evidence="3" type="ORF">UFOVP666_42</name>
    <name evidence="4" type="ORF">UFOVP727_119</name>
    <name evidence="12" type="ORF">UFOVP741_122</name>
    <name evidence="5" type="ORF">UFOVP819_70</name>
    <name evidence="6" type="ORF">UFOVP926_17</name>
</gene>
<proteinExistence type="predicted"/>
<accession>A0A6J5NE85</accession>
<evidence type="ECO:0000313" key="3">
    <source>
        <dbReference type="EMBL" id="CAB4156126.1"/>
    </source>
</evidence>
<evidence type="ECO:0000313" key="13">
    <source>
        <dbReference type="EMBL" id="CAB5228881.1"/>
    </source>
</evidence>
<dbReference type="EMBL" id="LR797305">
    <property type="protein sequence ID" value="CAB4200742.1"/>
    <property type="molecule type" value="Genomic_DNA"/>
</dbReference>
<feature type="compositionally biased region" description="Pro residues" evidence="1">
    <location>
        <begin position="294"/>
        <end position="305"/>
    </location>
</feature>
<feature type="compositionally biased region" description="Pro residues" evidence="1">
    <location>
        <begin position="586"/>
        <end position="598"/>
    </location>
</feature>
<dbReference type="EMBL" id="LR797177">
    <property type="protein sequence ID" value="CAB4191714.1"/>
    <property type="molecule type" value="Genomic_DNA"/>
</dbReference>
<evidence type="ECO:0000313" key="2">
    <source>
        <dbReference type="EMBL" id="CAB4145265.1"/>
    </source>
</evidence>
<dbReference type="EMBL" id="LR797452">
    <property type="protein sequence ID" value="CAB4217946.1"/>
    <property type="molecule type" value="Genomic_DNA"/>
</dbReference>
<dbReference type="EMBL" id="LR796961">
    <property type="protein sequence ID" value="CAB4178338.1"/>
    <property type="molecule type" value="Genomic_DNA"/>
</dbReference>
<evidence type="ECO:0000313" key="9">
    <source>
        <dbReference type="EMBL" id="CAB4200742.1"/>
    </source>
</evidence>
<dbReference type="EMBL" id="LR796644">
    <property type="protein sequence ID" value="CAB4156126.1"/>
    <property type="molecule type" value="Genomic_DNA"/>
</dbReference>
<name>A0A6J5NE85_9CAUD</name>
<reference evidence="3" key="1">
    <citation type="submission" date="2020-04" db="EMBL/GenBank/DDBJ databases">
        <authorList>
            <person name="Chiriac C."/>
            <person name="Salcher M."/>
            <person name="Ghai R."/>
            <person name="Kavagutti S V."/>
        </authorList>
    </citation>
    <scope>NUCLEOTIDE SEQUENCE</scope>
</reference>
<feature type="region of interest" description="Disordered" evidence="1">
    <location>
        <begin position="574"/>
        <end position="616"/>
    </location>
</feature>
<evidence type="ECO:0000313" key="8">
    <source>
        <dbReference type="EMBL" id="CAB4191714.1"/>
    </source>
</evidence>
<evidence type="ECO:0000313" key="10">
    <source>
        <dbReference type="EMBL" id="CAB4213185.1"/>
    </source>
</evidence>
<protein>
    <submittedName>
        <fullName evidence="3">Uncharacterized protein</fullName>
    </submittedName>
</protein>
<evidence type="ECO:0000313" key="7">
    <source>
        <dbReference type="EMBL" id="CAB4178338.1"/>
    </source>
</evidence>
<evidence type="ECO:0000313" key="12">
    <source>
        <dbReference type="EMBL" id="CAB5225194.1"/>
    </source>
</evidence>
<feature type="compositionally biased region" description="Basic residues" evidence="1">
    <location>
        <begin position="414"/>
        <end position="426"/>
    </location>
</feature>
<dbReference type="EMBL" id="LR796698">
    <property type="protein sequence ID" value="CAB4160292.1"/>
    <property type="molecule type" value="Genomic_DNA"/>
</dbReference>
<evidence type="ECO:0000256" key="1">
    <source>
        <dbReference type="SAM" id="MobiDB-lite"/>
    </source>
</evidence>
<dbReference type="EMBL" id="LR798395">
    <property type="protein sequence ID" value="CAB5228881.1"/>
    <property type="molecule type" value="Genomic_DNA"/>
</dbReference>
<dbReference type="EMBL" id="LR798341">
    <property type="protein sequence ID" value="CAB5225194.1"/>
    <property type="molecule type" value="Genomic_DNA"/>
</dbReference>
<feature type="region of interest" description="Disordered" evidence="1">
    <location>
        <begin position="399"/>
        <end position="486"/>
    </location>
</feature>